<dbReference type="AlphaFoldDB" id="A0A2R8CC92"/>
<dbReference type="CDD" id="cd00483">
    <property type="entry name" value="HPPK"/>
    <property type="match status" value="1"/>
</dbReference>
<evidence type="ECO:0000313" key="15">
    <source>
        <dbReference type="Proteomes" id="UP000244898"/>
    </source>
</evidence>
<dbReference type="PANTHER" id="PTHR43071">
    <property type="entry name" value="2-AMINO-4-HYDROXY-6-HYDROXYMETHYLDIHYDROPTERIDINE PYROPHOSPHOKINASE"/>
    <property type="match status" value="1"/>
</dbReference>
<dbReference type="SUPFAM" id="SSF55083">
    <property type="entry name" value="6-hydroxymethyl-7,8-dihydropterin pyrophosphokinase, HPPK"/>
    <property type="match status" value="1"/>
</dbReference>
<evidence type="ECO:0000313" key="14">
    <source>
        <dbReference type="EMBL" id="SPJ30083.1"/>
    </source>
</evidence>
<dbReference type="GO" id="GO:0016301">
    <property type="term" value="F:kinase activity"/>
    <property type="evidence" value="ECO:0007669"/>
    <property type="project" value="UniProtKB-KW"/>
</dbReference>
<evidence type="ECO:0000256" key="5">
    <source>
        <dbReference type="ARBA" id="ARBA00022679"/>
    </source>
</evidence>
<comment type="pathway">
    <text evidence="1">Cofactor biosynthesis; tetrahydrofolate biosynthesis; 2-amino-4-hydroxy-6-hydroxymethyl-7,8-dihydropteridine diphosphate from 7,8-dihydroneopterin triphosphate: step 4/4.</text>
</comment>
<dbReference type="Pfam" id="PF01288">
    <property type="entry name" value="HPPK"/>
    <property type="match status" value="1"/>
</dbReference>
<evidence type="ECO:0000256" key="7">
    <source>
        <dbReference type="ARBA" id="ARBA00022777"/>
    </source>
</evidence>
<name>A0A2R8CC92_9RHOB</name>
<dbReference type="NCBIfam" id="TIGR01498">
    <property type="entry name" value="folK"/>
    <property type="match status" value="1"/>
</dbReference>
<evidence type="ECO:0000256" key="8">
    <source>
        <dbReference type="ARBA" id="ARBA00022840"/>
    </source>
</evidence>
<sequence length="165" mass="18641">MTLRQAVDRAAKTGLVIREISRFYRTPCFPPGAGPDYVNAAVRVETELSPAGLLQLLHDVEHEFGRARAQRWGMRTLDLDILLFDDLVLPNLEVFERWHGLPLEEQVRATPEQLILPHPRLQDRAFALIPARDVAPHWAHPVSGKTIEQMCAELPEDAVVEVEAL</sequence>
<keyword evidence="6" id="KW-0547">Nucleotide-binding</keyword>
<dbReference type="GO" id="GO:0005524">
    <property type="term" value="F:ATP binding"/>
    <property type="evidence" value="ECO:0007669"/>
    <property type="project" value="UniProtKB-KW"/>
</dbReference>
<dbReference type="GO" id="GO:0046654">
    <property type="term" value="P:tetrahydrofolate biosynthetic process"/>
    <property type="evidence" value="ECO:0007669"/>
    <property type="project" value="UniProtKB-UniPathway"/>
</dbReference>
<dbReference type="Gene3D" id="3.30.70.560">
    <property type="entry name" value="7,8-Dihydro-6-hydroxymethylpterin-pyrophosphokinase HPPK"/>
    <property type="match status" value="1"/>
</dbReference>
<dbReference type="InterPro" id="IPR000550">
    <property type="entry name" value="Hppk"/>
</dbReference>
<keyword evidence="7 14" id="KW-0418">Kinase</keyword>
<dbReference type="PANTHER" id="PTHR43071:SF1">
    <property type="entry name" value="2-AMINO-4-HYDROXY-6-HYDROXYMETHYLDIHYDROPTERIDINE PYROPHOSPHOKINASE"/>
    <property type="match status" value="1"/>
</dbReference>
<evidence type="ECO:0000256" key="11">
    <source>
        <dbReference type="ARBA" id="ARBA00029766"/>
    </source>
</evidence>
<keyword evidence="15" id="KW-1185">Reference proteome</keyword>
<comment type="function">
    <text evidence="10">Catalyzes the transfer of pyrophosphate from adenosine triphosphate (ATP) to 6-hydroxymethyl-7,8-dihydropterin, an enzymatic step in folate biosynthesis pathway.</text>
</comment>
<keyword evidence="8" id="KW-0067">ATP-binding</keyword>
<accession>A0A2R8CC92</accession>
<dbReference type="Proteomes" id="UP000244898">
    <property type="component" value="Unassembled WGS sequence"/>
</dbReference>
<organism evidence="14 15">
    <name type="scientific">Falsiruegeria mediterranea M17</name>
    <dbReference type="NCBI Taxonomy" id="1200281"/>
    <lineage>
        <taxon>Bacteria</taxon>
        <taxon>Pseudomonadati</taxon>
        <taxon>Pseudomonadota</taxon>
        <taxon>Alphaproteobacteria</taxon>
        <taxon>Rhodobacterales</taxon>
        <taxon>Roseobacteraceae</taxon>
        <taxon>Falsiruegeria</taxon>
    </lineage>
</organism>
<gene>
    <name evidence="14" type="primary">folK</name>
    <name evidence="14" type="ORF">TRM7615_03611</name>
</gene>
<dbReference type="EMBL" id="ONZG01000009">
    <property type="protein sequence ID" value="SPJ30083.1"/>
    <property type="molecule type" value="Genomic_DNA"/>
</dbReference>
<proteinExistence type="inferred from homology"/>
<evidence type="ECO:0000256" key="6">
    <source>
        <dbReference type="ARBA" id="ARBA00022741"/>
    </source>
</evidence>
<protein>
    <recommendedName>
        <fullName evidence="4">2-amino-4-hydroxy-6-hydroxymethyldihydropteridine pyrophosphokinase</fullName>
        <ecNumber evidence="3">2.7.6.3</ecNumber>
    </recommendedName>
    <alternativeName>
        <fullName evidence="11">6-hydroxymethyl-7,8-dihydropterin pyrophosphokinase</fullName>
    </alternativeName>
    <alternativeName>
        <fullName evidence="12">7,8-dihydro-6-hydroxymethylpterin-pyrophosphokinase</fullName>
    </alternativeName>
</protein>
<evidence type="ECO:0000256" key="12">
    <source>
        <dbReference type="ARBA" id="ARBA00033413"/>
    </source>
</evidence>
<dbReference type="GO" id="GO:0046656">
    <property type="term" value="P:folic acid biosynthetic process"/>
    <property type="evidence" value="ECO:0007669"/>
    <property type="project" value="UniProtKB-KW"/>
</dbReference>
<evidence type="ECO:0000256" key="1">
    <source>
        <dbReference type="ARBA" id="ARBA00005051"/>
    </source>
</evidence>
<feature type="domain" description="7,8-dihydro-6-hydroxymethylpterin-pyrophosphokinase" evidence="13">
    <location>
        <begin position="2"/>
        <end position="136"/>
    </location>
</feature>
<dbReference type="InterPro" id="IPR035907">
    <property type="entry name" value="Hppk_sf"/>
</dbReference>
<evidence type="ECO:0000256" key="2">
    <source>
        <dbReference type="ARBA" id="ARBA00005810"/>
    </source>
</evidence>
<evidence type="ECO:0000259" key="13">
    <source>
        <dbReference type="Pfam" id="PF01288"/>
    </source>
</evidence>
<evidence type="ECO:0000256" key="4">
    <source>
        <dbReference type="ARBA" id="ARBA00016218"/>
    </source>
</evidence>
<dbReference type="GO" id="GO:0003848">
    <property type="term" value="F:2-amino-4-hydroxy-6-hydroxymethyldihydropteridine diphosphokinase activity"/>
    <property type="evidence" value="ECO:0007669"/>
    <property type="project" value="UniProtKB-EC"/>
</dbReference>
<reference evidence="15" key="1">
    <citation type="submission" date="2018-03" db="EMBL/GenBank/DDBJ databases">
        <authorList>
            <person name="Rodrigo-Torres L."/>
            <person name="Arahal R. D."/>
            <person name="Lucena T."/>
        </authorList>
    </citation>
    <scope>NUCLEOTIDE SEQUENCE [LARGE SCALE GENOMIC DNA]</scope>
    <source>
        <strain evidence="15">CECT 7615</strain>
    </source>
</reference>
<evidence type="ECO:0000256" key="9">
    <source>
        <dbReference type="ARBA" id="ARBA00022909"/>
    </source>
</evidence>
<dbReference type="EC" id="2.7.6.3" evidence="3"/>
<evidence type="ECO:0000256" key="3">
    <source>
        <dbReference type="ARBA" id="ARBA00013253"/>
    </source>
</evidence>
<evidence type="ECO:0000256" key="10">
    <source>
        <dbReference type="ARBA" id="ARBA00029409"/>
    </source>
</evidence>
<comment type="similarity">
    <text evidence="2">Belongs to the HPPK family.</text>
</comment>
<keyword evidence="5 14" id="KW-0808">Transferase</keyword>
<keyword evidence="9" id="KW-0289">Folate biosynthesis</keyword>
<dbReference type="UniPathway" id="UPA00077">
    <property type="reaction ID" value="UER00155"/>
</dbReference>